<dbReference type="EMBL" id="CARXXK010000002">
    <property type="protein sequence ID" value="CAI6353957.1"/>
    <property type="molecule type" value="Genomic_DNA"/>
</dbReference>
<sequence length="156" mass="18149">MYKIRMRAPHFLLAPGPAKPRAGTDRQYGKRGFIKYSIRDSQNAFLVLTPTAEEMELTLKKMADKGPIQPCVLVVGSLFDPKEILVYFDNIKYKIFSAYKAFDVCFKIFHVFNVEYPLESGDVWLFIQTFFYNIQIIKYEKSNVLSKQITNELKSK</sequence>
<keyword evidence="2" id="KW-1185">Reference proteome</keyword>
<dbReference type="Proteomes" id="UP001160148">
    <property type="component" value="Unassembled WGS sequence"/>
</dbReference>
<organism evidence="1 2">
    <name type="scientific">Macrosiphum euphorbiae</name>
    <name type="common">potato aphid</name>
    <dbReference type="NCBI Taxonomy" id="13131"/>
    <lineage>
        <taxon>Eukaryota</taxon>
        <taxon>Metazoa</taxon>
        <taxon>Ecdysozoa</taxon>
        <taxon>Arthropoda</taxon>
        <taxon>Hexapoda</taxon>
        <taxon>Insecta</taxon>
        <taxon>Pterygota</taxon>
        <taxon>Neoptera</taxon>
        <taxon>Paraneoptera</taxon>
        <taxon>Hemiptera</taxon>
        <taxon>Sternorrhyncha</taxon>
        <taxon>Aphidomorpha</taxon>
        <taxon>Aphidoidea</taxon>
        <taxon>Aphididae</taxon>
        <taxon>Macrosiphini</taxon>
        <taxon>Macrosiphum</taxon>
    </lineage>
</organism>
<accession>A0AAV0WE12</accession>
<comment type="caution">
    <text evidence="1">The sequence shown here is derived from an EMBL/GenBank/DDBJ whole genome shotgun (WGS) entry which is preliminary data.</text>
</comment>
<proteinExistence type="predicted"/>
<gene>
    <name evidence="1" type="ORF">MEUPH1_LOCUS10015</name>
</gene>
<evidence type="ECO:0000313" key="1">
    <source>
        <dbReference type="EMBL" id="CAI6353957.1"/>
    </source>
</evidence>
<reference evidence="1 2" key="1">
    <citation type="submission" date="2023-01" db="EMBL/GenBank/DDBJ databases">
        <authorList>
            <person name="Whitehead M."/>
        </authorList>
    </citation>
    <scope>NUCLEOTIDE SEQUENCE [LARGE SCALE GENOMIC DNA]</scope>
</reference>
<protein>
    <submittedName>
        <fullName evidence="1">Uncharacterized protein</fullName>
    </submittedName>
</protein>
<evidence type="ECO:0000313" key="2">
    <source>
        <dbReference type="Proteomes" id="UP001160148"/>
    </source>
</evidence>
<dbReference type="AlphaFoldDB" id="A0AAV0WE12"/>
<name>A0AAV0WE12_9HEMI</name>